<gene>
    <name evidence="2" type="ORF">AV942_14645</name>
</gene>
<dbReference type="EMBL" id="CP013928">
    <property type="protein sequence ID" value="AMJ79440.1"/>
    <property type="molecule type" value="Genomic_DNA"/>
</dbReference>
<dbReference type="RefSeq" id="WP_015067783.1">
    <property type="nucleotide sequence ID" value="NZ_CAXGIV010000031.1"/>
</dbReference>
<evidence type="ECO:0000313" key="2">
    <source>
        <dbReference type="EMBL" id="AMJ79440.1"/>
    </source>
</evidence>
<dbReference type="InterPro" id="IPR052519">
    <property type="entry name" value="Euk-type_GlcNAc_Kinase"/>
</dbReference>
<dbReference type="InterPro" id="IPR043129">
    <property type="entry name" value="ATPase_NBD"/>
</dbReference>
<dbReference type="CDD" id="cd24082">
    <property type="entry name" value="ASKHA_NBD_GspK-like"/>
    <property type="match status" value="1"/>
</dbReference>
<sequence>MNSELYFIGIDGGGTNCRVTLQDKNGAQLGEGISGPANIMRDGELAKTSIMDGVNKAIASANAFLASQSSDATVKPITASQCIVGAGLAGANITSAKARFESWDHPFHSLFVLSDLHAACVGAHNGKPGAVIIVGTGSAGAVFAEGKFTDVGGHGFPIGDVASGAWLGLKAIQHTLLCIDNIRSPDVLAKQVCEALGTTNADDIVAKCAGFSTHHYASLVPCMLPLLQKANDGVVRIFKEGAEYLEAMAQQLLGENTYNLALIGGLSKVYVPYLSEKIRAHVQACELLPQQGAIKYAKAVYNERWS</sequence>
<name>A0AAC8XL76_9ALTE</name>
<dbReference type="PANTHER" id="PTHR43190">
    <property type="entry name" value="N-ACETYL-D-GLUCOSAMINE KINASE"/>
    <property type="match status" value="1"/>
</dbReference>
<dbReference type="Gene3D" id="3.30.420.40">
    <property type="match status" value="2"/>
</dbReference>
<dbReference type="Proteomes" id="UP000061468">
    <property type="component" value="Chromosome"/>
</dbReference>
<dbReference type="PANTHER" id="PTHR43190:SF3">
    <property type="entry name" value="N-ACETYL-D-GLUCOSAMINE KINASE"/>
    <property type="match status" value="1"/>
</dbReference>
<accession>A0AAC8XL76</accession>
<evidence type="ECO:0000259" key="1">
    <source>
        <dbReference type="Pfam" id="PF01869"/>
    </source>
</evidence>
<organism evidence="2 3">
    <name type="scientific">Alteromonas mediterranea</name>
    <dbReference type="NCBI Taxonomy" id="314275"/>
    <lineage>
        <taxon>Bacteria</taxon>
        <taxon>Pseudomonadati</taxon>
        <taxon>Pseudomonadota</taxon>
        <taxon>Gammaproteobacteria</taxon>
        <taxon>Alteromonadales</taxon>
        <taxon>Alteromonadaceae</taxon>
        <taxon>Alteromonas/Salinimonas group</taxon>
        <taxon>Alteromonas</taxon>
    </lineage>
</organism>
<proteinExistence type="predicted"/>
<dbReference type="Pfam" id="PF01869">
    <property type="entry name" value="BcrAD_BadFG"/>
    <property type="match status" value="1"/>
</dbReference>
<dbReference type="AlphaFoldDB" id="A0AAC8XL76"/>
<dbReference type="SUPFAM" id="SSF53067">
    <property type="entry name" value="Actin-like ATPase domain"/>
    <property type="match status" value="2"/>
</dbReference>
<dbReference type="InterPro" id="IPR002731">
    <property type="entry name" value="ATPase_BadF"/>
</dbReference>
<feature type="domain" description="ATPase BadF/BadG/BcrA/BcrD type" evidence="1">
    <location>
        <begin position="8"/>
        <end position="269"/>
    </location>
</feature>
<reference evidence="2 3" key="1">
    <citation type="submission" date="2015-12" db="EMBL/GenBank/DDBJ databases">
        <title>Intraspecies pangenome expansion in the marine bacterium Alteromonas.</title>
        <authorList>
            <person name="Lopez-Perez M."/>
            <person name="Rodriguez-Valera F."/>
        </authorList>
    </citation>
    <scope>NUCLEOTIDE SEQUENCE [LARGE SCALE GENOMIC DNA]</scope>
    <source>
        <strain evidence="2 3">UM8</strain>
    </source>
</reference>
<protein>
    <submittedName>
        <fullName evidence="2">ATPase</fullName>
    </submittedName>
</protein>
<evidence type="ECO:0000313" key="3">
    <source>
        <dbReference type="Proteomes" id="UP000061468"/>
    </source>
</evidence>